<keyword evidence="2" id="KW-1185">Reference proteome</keyword>
<dbReference type="InterPro" id="IPR036412">
    <property type="entry name" value="HAD-like_sf"/>
</dbReference>
<gene>
    <name evidence="1" type="ORF">PP769_04655</name>
</gene>
<evidence type="ECO:0000313" key="1">
    <source>
        <dbReference type="EMBL" id="WNM59060.1"/>
    </source>
</evidence>
<sequence length="292" mass="33602">MNQPQNIIAIVYDFDHTLSPHYMQDHTILRHAELDPSTFWKSCTALIEARDYDQELAYMKRMLEEPCIRTLSNQDLRGMGNQLSFFPGVPSFFEELNGILKKPKYEEVPIRLEHYVVSSGLKAILEGSVVASQVRAIFGCEFDEEDGHISFPKRTISHTQKTQFLFRVNKGLTDLKEDVNDHMPEESRRVPFRQMIYVGDGPTDVPCFTVMKRNGGFALAVYNPEDQTRRSFEKCYQLTFHADRVHFMAPADYRPGSHLRLILEKHIAEVADRIVDSRRQGIEGSRVPAPLP</sequence>
<dbReference type="Gene3D" id="3.40.50.1000">
    <property type="entry name" value="HAD superfamily/HAD-like"/>
    <property type="match status" value="1"/>
</dbReference>
<dbReference type="SUPFAM" id="SSF56784">
    <property type="entry name" value="HAD-like"/>
    <property type="match status" value="1"/>
</dbReference>
<dbReference type="Proteomes" id="UP001302719">
    <property type="component" value="Chromosome"/>
</dbReference>
<accession>A0AA96GFD2</accession>
<reference evidence="1 2" key="1">
    <citation type="submission" date="2023-01" db="EMBL/GenBank/DDBJ databases">
        <title>Cultivation and genomic characterization of new, ubiquitous marine nitrite-oxidizing bacteria from the Nitrospirales.</title>
        <authorList>
            <person name="Mueller A.J."/>
            <person name="Daebeler A."/>
            <person name="Herbold C.W."/>
            <person name="Kirkegaard R.H."/>
            <person name="Daims H."/>
        </authorList>
    </citation>
    <scope>NUCLEOTIDE SEQUENCE [LARGE SCALE GENOMIC DNA]</scope>
    <source>
        <strain evidence="1 2">VA</strain>
    </source>
</reference>
<dbReference type="AlphaFoldDB" id="A0AA96GFD2"/>
<dbReference type="KEGG" id="nall:PP769_04655"/>
<organism evidence="1 2">
    <name type="scientific">Candidatus Nitrospira allomarina</name>
    <dbReference type="NCBI Taxonomy" id="3020900"/>
    <lineage>
        <taxon>Bacteria</taxon>
        <taxon>Pseudomonadati</taxon>
        <taxon>Nitrospirota</taxon>
        <taxon>Nitrospiria</taxon>
        <taxon>Nitrospirales</taxon>
        <taxon>Nitrospiraceae</taxon>
        <taxon>Nitrospira</taxon>
    </lineage>
</organism>
<dbReference type="EMBL" id="CP116967">
    <property type="protein sequence ID" value="WNM59060.1"/>
    <property type="molecule type" value="Genomic_DNA"/>
</dbReference>
<dbReference type="RefSeq" id="WP_312645719.1">
    <property type="nucleotide sequence ID" value="NZ_CP116967.1"/>
</dbReference>
<dbReference type="InterPro" id="IPR023214">
    <property type="entry name" value="HAD_sf"/>
</dbReference>
<name>A0AA96GFD2_9BACT</name>
<protein>
    <submittedName>
        <fullName evidence="1">HAD family hydrolase</fullName>
    </submittedName>
</protein>
<proteinExistence type="predicted"/>
<evidence type="ECO:0000313" key="2">
    <source>
        <dbReference type="Proteomes" id="UP001302719"/>
    </source>
</evidence>
<dbReference type="GO" id="GO:0016787">
    <property type="term" value="F:hydrolase activity"/>
    <property type="evidence" value="ECO:0007669"/>
    <property type="project" value="UniProtKB-KW"/>
</dbReference>
<keyword evidence="1" id="KW-0378">Hydrolase</keyword>